<dbReference type="EnsemblMetazoa" id="CLYHEMT011509.1">
    <property type="protein sequence ID" value="CLYHEMP011509.1"/>
    <property type="gene ID" value="CLYHEMG011509"/>
</dbReference>
<evidence type="ECO:0000313" key="2">
    <source>
        <dbReference type="Proteomes" id="UP000594262"/>
    </source>
</evidence>
<proteinExistence type="predicted"/>
<reference evidence="1" key="1">
    <citation type="submission" date="2021-01" db="UniProtKB">
        <authorList>
            <consortium name="EnsemblMetazoa"/>
        </authorList>
    </citation>
    <scope>IDENTIFICATION</scope>
</reference>
<evidence type="ECO:0000313" key="1">
    <source>
        <dbReference type="EnsemblMetazoa" id="CLYHEMP011509.1"/>
    </source>
</evidence>
<dbReference type="AlphaFoldDB" id="A0A7M5V890"/>
<accession>A0A7M5V890</accession>
<sequence>MDINLLKEIKADRKHNRWQPLCDEARQNLITERRKDKKLEFKCLSPVTDTERIFDKNKDHQNLENVHQSLKKLANVYLCLHRYAINLINKRKEGNLAVIKIIKMYTGYWVSNFTTMEEIAIDNLHYLGYKPNGDQLILDTEEKPSYEAKTPYSIDSFNVKRRLVLLKWMVIKCYQMVKDPFTFTNNTPTVDNKIFITCLHLFR</sequence>
<organism evidence="1 2">
    <name type="scientific">Clytia hemisphaerica</name>
    <dbReference type="NCBI Taxonomy" id="252671"/>
    <lineage>
        <taxon>Eukaryota</taxon>
        <taxon>Metazoa</taxon>
        <taxon>Cnidaria</taxon>
        <taxon>Hydrozoa</taxon>
        <taxon>Hydroidolina</taxon>
        <taxon>Leptothecata</taxon>
        <taxon>Obeliida</taxon>
        <taxon>Clytiidae</taxon>
        <taxon>Clytia</taxon>
    </lineage>
</organism>
<dbReference type="Proteomes" id="UP000594262">
    <property type="component" value="Unplaced"/>
</dbReference>
<protein>
    <submittedName>
        <fullName evidence="1">Uncharacterized protein</fullName>
    </submittedName>
</protein>
<dbReference type="Gene3D" id="1.20.58.2190">
    <property type="match status" value="1"/>
</dbReference>
<keyword evidence="2" id="KW-1185">Reference proteome</keyword>
<name>A0A7M5V890_9CNID</name>